<feature type="transmembrane region" description="Helical" evidence="6">
    <location>
        <begin position="182"/>
        <end position="203"/>
    </location>
</feature>
<keyword evidence="5 6" id="KW-0472">Membrane</keyword>
<dbReference type="InterPro" id="IPR001123">
    <property type="entry name" value="LeuE-type"/>
</dbReference>
<feature type="transmembrane region" description="Helical" evidence="6">
    <location>
        <begin position="70"/>
        <end position="91"/>
    </location>
</feature>
<evidence type="ECO:0000256" key="2">
    <source>
        <dbReference type="ARBA" id="ARBA00022475"/>
    </source>
</evidence>
<dbReference type="Proteomes" id="UP001596233">
    <property type="component" value="Unassembled WGS sequence"/>
</dbReference>
<evidence type="ECO:0000256" key="1">
    <source>
        <dbReference type="ARBA" id="ARBA00004651"/>
    </source>
</evidence>
<dbReference type="EMBL" id="JBHSTE010000002">
    <property type="protein sequence ID" value="MFC6332026.1"/>
    <property type="molecule type" value="Genomic_DNA"/>
</dbReference>
<evidence type="ECO:0000313" key="7">
    <source>
        <dbReference type="EMBL" id="MFC6332026.1"/>
    </source>
</evidence>
<dbReference type="RefSeq" id="WP_379231952.1">
    <property type="nucleotide sequence ID" value="NZ_JBHSTE010000002.1"/>
</dbReference>
<dbReference type="PANTHER" id="PTHR30086">
    <property type="entry name" value="ARGININE EXPORTER PROTEIN ARGO"/>
    <property type="match status" value="1"/>
</dbReference>
<keyword evidence="8" id="KW-1185">Reference proteome</keyword>
<dbReference type="Pfam" id="PF01810">
    <property type="entry name" value="LysE"/>
    <property type="match status" value="1"/>
</dbReference>
<name>A0ABW1V2D9_9BACL</name>
<feature type="transmembrane region" description="Helical" evidence="6">
    <location>
        <begin position="39"/>
        <end position="63"/>
    </location>
</feature>
<evidence type="ECO:0000256" key="6">
    <source>
        <dbReference type="SAM" id="Phobius"/>
    </source>
</evidence>
<evidence type="ECO:0000256" key="3">
    <source>
        <dbReference type="ARBA" id="ARBA00022692"/>
    </source>
</evidence>
<proteinExistence type="predicted"/>
<sequence length="209" mass="23067">MGLLLGYVFLGISLSAPIGPINAAQLDAGIKKGFWHSWMIGLGAMTADILYMLMVYMGIVHFINIPFMQAFLWLFGSFVLIYTGVESLMGISQTIENKSNNGETRLKSFTSGFLISLTNPMTILFWLGIYGSVLAKTASQYDVEQLVLYSFAIIFGIFLWDIAMAGIASYARKLFTPRILKGISICSGLSLIGIGIFFGYQAIDLLFFK</sequence>
<dbReference type="PANTHER" id="PTHR30086:SF6">
    <property type="entry name" value="AMINO ACID EFFLUX PROTEIN YCGF-RELATED"/>
    <property type="match status" value="1"/>
</dbReference>
<feature type="transmembrane region" description="Helical" evidence="6">
    <location>
        <begin position="111"/>
        <end position="134"/>
    </location>
</feature>
<gene>
    <name evidence="7" type="ORF">ACFP56_05275</name>
</gene>
<keyword evidence="3 6" id="KW-0812">Transmembrane</keyword>
<evidence type="ECO:0000256" key="5">
    <source>
        <dbReference type="ARBA" id="ARBA00023136"/>
    </source>
</evidence>
<keyword evidence="2" id="KW-1003">Cell membrane</keyword>
<protein>
    <submittedName>
        <fullName evidence="7">LysE family transporter</fullName>
    </submittedName>
</protein>
<reference evidence="8" key="1">
    <citation type="journal article" date="2019" name="Int. J. Syst. Evol. Microbiol.">
        <title>The Global Catalogue of Microorganisms (GCM) 10K type strain sequencing project: providing services to taxonomists for standard genome sequencing and annotation.</title>
        <authorList>
            <consortium name="The Broad Institute Genomics Platform"/>
            <consortium name="The Broad Institute Genome Sequencing Center for Infectious Disease"/>
            <person name="Wu L."/>
            <person name="Ma J."/>
        </authorList>
    </citation>
    <scope>NUCLEOTIDE SEQUENCE [LARGE SCALE GENOMIC DNA]</scope>
    <source>
        <strain evidence="8">PCU 280</strain>
    </source>
</reference>
<comment type="subcellular location">
    <subcellularLocation>
        <location evidence="1">Cell membrane</location>
        <topology evidence="1">Multi-pass membrane protein</topology>
    </subcellularLocation>
</comment>
<accession>A0ABW1V2D9</accession>
<feature type="transmembrane region" description="Helical" evidence="6">
    <location>
        <begin position="146"/>
        <end position="170"/>
    </location>
</feature>
<comment type="caution">
    <text evidence="7">The sequence shown here is derived from an EMBL/GenBank/DDBJ whole genome shotgun (WGS) entry which is preliminary data.</text>
</comment>
<organism evidence="7 8">
    <name type="scientific">Paenibacillus septentrionalis</name>
    <dbReference type="NCBI Taxonomy" id="429342"/>
    <lineage>
        <taxon>Bacteria</taxon>
        <taxon>Bacillati</taxon>
        <taxon>Bacillota</taxon>
        <taxon>Bacilli</taxon>
        <taxon>Bacillales</taxon>
        <taxon>Paenibacillaceae</taxon>
        <taxon>Paenibacillus</taxon>
    </lineage>
</organism>
<keyword evidence="4 6" id="KW-1133">Transmembrane helix</keyword>
<evidence type="ECO:0000313" key="8">
    <source>
        <dbReference type="Proteomes" id="UP001596233"/>
    </source>
</evidence>
<evidence type="ECO:0000256" key="4">
    <source>
        <dbReference type="ARBA" id="ARBA00022989"/>
    </source>
</evidence>